<dbReference type="AlphaFoldDB" id="A0AAD8IJL4"/>
<feature type="transmembrane region" description="Helical" evidence="1">
    <location>
        <begin position="154"/>
        <end position="173"/>
    </location>
</feature>
<sequence>MGLWTRGRPCSKKNCKPFKQLGDIYCSCDERSIELKEKKSEVQPNWSTRLQRILEETKEADGEAEIRERMHLLISQVIDSIFNLHEPPPPPQPTTCTYSAEMDFADVSLESPHANITMEMTETVMTIMESMKKSPAEPTEAALSSQPFPKHNSLAMLVIVLVYFPTLQFAALFRY</sequence>
<evidence type="ECO:0000256" key="1">
    <source>
        <dbReference type="SAM" id="Phobius"/>
    </source>
</evidence>
<dbReference type="EMBL" id="JAUIZM010000004">
    <property type="protein sequence ID" value="KAK1386977.1"/>
    <property type="molecule type" value="Genomic_DNA"/>
</dbReference>
<keyword evidence="1" id="KW-0812">Transmembrane</keyword>
<proteinExistence type="predicted"/>
<accession>A0AAD8IJL4</accession>
<evidence type="ECO:0000313" key="2">
    <source>
        <dbReference type="EMBL" id="KAK1386977.1"/>
    </source>
</evidence>
<name>A0AAD8IJL4_9APIA</name>
<reference evidence="2" key="2">
    <citation type="submission" date="2023-05" db="EMBL/GenBank/DDBJ databases">
        <authorList>
            <person name="Schelkunov M.I."/>
        </authorList>
    </citation>
    <scope>NUCLEOTIDE SEQUENCE</scope>
    <source>
        <strain evidence="2">Hsosn_3</strain>
        <tissue evidence="2">Leaf</tissue>
    </source>
</reference>
<comment type="caution">
    <text evidence="2">The sequence shown here is derived from an EMBL/GenBank/DDBJ whole genome shotgun (WGS) entry which is preliminary data.</text>
</comment>
<gene>
    <name evidence="2" type="ORF">POM88_015155</name>
</gene>
<protein>
    <submittedName>
        <fullName evidence="2">Uncharacterized protein</fullName>
    </submittedName>
</protein>
<keyword evidence="3" id="KW-1185">Reference proteome</keyword>
<dbReference type="Proteomes" id="UP001237642">
    <property type="component" value="Unassembled WGS sequence"/>
</dbReference>
<keyword evidence="1" id="KW-0472">Membrane</keyword>
<keyword evidence="1" id="KW-1133">Transmembrane helix</keyword>
<reference evidence="2" key="1">
    <citation type="submission" date="2023-02" db="EMBL/GenBank/DDBJ databases">
        <title>Genome of toxic invasive species Heracleum sosnowskyi carries increased number of genes despite the absence of recent whole-genome duplications.</title>
        <authorList>
            <person name="Schelkunov M."/>
            <person name="Shtratnikova V."/>
            <person name="Makarenko M."/>
            <person name="Klepikova A."/>
            <person name="Omelchenko D."/>
            <person name="Novikova G."/>
            <person name="Obukhova E."/>
            <person name="Bogdanov V."/>
            <person name="Penin A."/>
            <person name="Logacheva M."/>
        </authorList>
    </citation>
    <scope>NUCLEOTIDE SEQUENCE</scope>
    <source>
        <strain evidence="2">Hsosn_3</strain>
        <tissue evidence="2">Leaf</tissue>
    </source>
</reference>
<evidence type="ECO:0000313" key="3">
    <source>
        <dbReference type="Proteomes" id="UP001237642"/>
    </source>
</evidence>
<organism evidence="2 3">
    <name type="scientific">Heracleum sosnowskyi</name>
    <dbReference type="NCBI Taxonomy" id="360622"/>
    <lineage>
        <taxon>Eukaryota</taxon>
        <taxon>Viridiplantae</taxon>
        <taxon>Streptophyta</taxon>
        <taxon>Embryophyta</taxon>
        <taxon>Tracheophyta</taxon>
        <taxon>Spermatophyta</taxon>
        <taxon>Magnoliopsida</taxon>
        <taxon>eudicotyledons</taxon>
        <taxon>Gunneridae</taxon>
        <taxon>Pentapetalae</taxon>
        <taxon>asterids</taxon>
        <taxon>campanulids</taxon>
        <taxon>Apiales</taxon>
        <taxon>Apiaceae</taxon>
        <taxon>Apioideae</taxon>
        <taxon>apioid superclade</taxon>
        <taxon>Tordylieae</taxon>
        <taxon>Tordyliinae</taxon>
        <taxon>Heracleum</taxon>
    </lineage>
</organism>